<evidence type="ECO:0000313" key="3">
    <source>
        <dbReference type="EMBL" id="BCJ68711.1"/>
    </source>
</evidence>
<dbReference type="InterPro" id="IPR008928">
    <property type="entry name" value="6-hairpin_glycosidase_sf"/>
</dbReference>
<reference evidence="3" key="1">
    <citation type="submission" date="2020-08" db="EMBL/GenBank/DDBJ databases">
        <title>Whole genome shotgun sequence of Polymorphospora rubra NBRC 101157.</title>
        <authorList>
            <person name="Komaki H."/>
            <person name="Tamura T."/>
        </authorList>
    </citation>
    <scope>NUCLEOTIDE SEQUENCE</scope>
    <source>
        <strain evidence="3">NBRC 101157</strain>
    </source>
</reference>
<evidence type="ECO:0000313" key="4">
    <source>
        <dbReference type="Proteomes" id="UP000680866"/>
    </source>
</evidence>
<keyword evidence="4" id="KW-1185">Reference proteome</keyword>
<dbReference type="InterPro" id="IPR045582">
    <property type="entry name" value="Trehalase-like_N"/>
</dbReference>
<dbReference type="PANTHER" id="PTHR31616:SF10">
    <property type="entry name" value="TREHALASE"/>
    <property type="match status" value="1"/>
</dbReference>
<dbReference type="Pfam" id="PF00723">
    <property type="entry name" value="Glyco_hydro_15"/>
    <property type="match status" value="1"/>
</dbReference>
<protein>
    <submittedName>
        <fullName evidence="3">Glucoamylase</fullName>
    </submittedName>
</protein>
<dbReference type="SUPFAM" id="SSF48208">
    <property type="entry name" value="Six-hairpin glycosidases"/>
    <property type="match status" value="1"/>
</dbReference>
<evidence type="ECO:0000259" key="2">
    <source>
        <dbReference type="Pfam" id="PF19291"/>
    </source>
</evidence>
<dbReference type="GO" id="GO:0005993">
    <property type="term" value="P:trehalose catabolic process"/>
    <property type="evidence" value="ECO:0007669"/>
    <property type="project" value="TreeGrafter"/>
</dbReference>
<accession>A0A810N4Q3</accession>
<dbReference type="PANTHER" id="PTHR31616">
    <property type="entry name" value="TREHALASE"/>
    <property type="match status" value="1"/>
</dbReference>
<dbReference type="EMBL" id="AP023359">
    <property type="protein sequence ID" value="BCJ68711.1"/>
    <property type="molecule type" value="Genomic_DNA"/>
</dbReference>
<feature type="domain" description="GH15-like" evidence="1">
    <location>
        <begin position="227"/>
        <end position="585"/>
    </location>
</feature>
<dbReference type="AlphaFoldDB" id="A0A810N4Q3"/>
<evidence type="ECO:0000259" key="1">
    <source>
        <dbReference type="Pfam" id="PF00723"/>
    </source>
</evidence>
<dbReference type="InterPro" id="IPR012341">
    <property type="entry name" value="6hp_glycosidase-like_sf"/>
</dbReference>
<name>A0A810N4Q3_9ACTN</name>
<proteinExistence type="predicted"/>
<dbReference type="Proteomes" id="UP000680866">
    <property type="component" value="Chromosome"/>
</dbReference>
<dbReference type="GO" id="GO:0015927">
    <property type="term" value="F:trehalase activity"/>
    <property type="evidence" value="ECO:0007669"/>
    <property type="project" value="TreeGrafter"/>
</dbReference>
<dbReference type="KEGG" id="pry:Prubr_57320"/>
<dbReference type="InterPro" id="IPR011613">
    <property type="entry name" value="GH15-like"/>
</dbReference>
<dbReference type="Gene3D" id="1.50.10.10">
    <property type="match status" value="1"/>
</dbReference>
<dbReference type="Pfam" id="PF19291">
    <property type="entry name" value="TREH_N"/>
    <property type="match status" value="1"/>
</dbReference>
<sequence length="600" mass="65010">MTGADPPEISDYGLLSDCHSAALVSSHGSVDWWSLPRFDSPAIFGRLLDPSAGHWSITVAGDHTATRDYVGDSLVLRTVLRTAAGAVAVTDALALRPGSRGHEIGFDAPHTLLRTVEGLDGTVDVAVEVAPRLEYGLTEPRWRRDGPSWVARAGPVGLRLTDDSGLTATGGTLTGRYPVGAGQRIRFRLTFEPPYEPAAWTGLEPSVHDTLEAWHSWAALHRGYRGRYLPAVHRSALVLQGLTYQRSGAVVAAATTSLPEQLGADLNWDYRFAWLRDVSLTMQALWVAACPDEAGRFFDWIADAIGPLGGAPLQIMFGVTGERDLTEHQLDHLAGYRDSRPVRVGNDAWRQRQLDVLGEVLFAAELLRERIGELSDATRELLVSLADQAADSWRLPDSGMWESREHPRHYTSSKVMCWVALDRAVRLAGTLGVPGRAGAWAAARDEIHATVLRRAWCERIGAYAGAFDSDRLDASVLLLPLVGFLPAGDPRMLATIEAVRDRLADGPLVRRWYGDTAAFVACGFWLVECLALAGRVDEAGALFADLLGRGNDLGLFAEEIDPATGRQLGNHPQAFSHVGLINAAWRLTEASAAGGAPRPV</sequence>
<gene>
    <name evidence="3" type="ORF">Prubr_57320</name>
</gene>
<feature type="domain" description="Trehalase-like N-terminal" evidence="2">
    <location>
        <begin position="2"/>
        <end position="139"/>
    </location>
</feature>
<dbReference type="RefSeq" id="WP_212817900.1">
    <property type="nucleotide sequence ID" value="NZ_AP023359.1"/>
</dbReference>
<organism evidence="3 4">
    <name type="scientific">Polymorphospora rubra</name>
    <dbReference type="NCBI Taxonomy" id="338584"/>
    <lineage>
        <taxon>Bacteria</taxon>
        <taxon>Bacillati</taxon>
        <taxon>Actinomycetota</taxon>
        <taxon>Actinomycetes</taxon>
        <taxon>Micromonosporales</taxon>
        <taxon>Micromonosporaceae</taxon>
        <taxon>Polymorphospora</taxon>
    </lineage>
</organism>